<dbReference type="InterPro" id="IPR002197">
    <property type="entry name" value="HTH_Fis"/>
</dbReference>
<dbReference type="SUPFAM" id="SSF46689">
    <property type="entry name" value="Homeodomain-like"/>
    <property type="match status" value="1"/>
</dbReference>
<evidence type="ECO:0000256" key="1">
    <source>
        <dbReference type="PROSITE-ProRule" id="PRU00169"/>
    </source>
</evidence>
<proteinExistence type="predicted"/>
<dbReference type="EMBL" id="NFJX01000001">
    <property type="protein sequence ID" value="OUP22946.1"/>
    <property type="molecule type" value="Genomic_DNA"/>
</dbReference>
<evidence type="ECO:0000313" key="5">
    <source>
        <dbReference type="Proteomes" id="UP000195950"/>
    </source>
</evidence>
<dbReference type="InterPro" id="IPR011006">
    <property type="entry name" value="CheY-like_superfamily"/>
</dbReference>
<comment type="caution">
    <text evidence="4">The sequence shown here is derived from an EMBL/GenBank/DDBJ whole genome shotgun (WGS) entry which is preliminary data.</text>
</comment>
<name>A0A1Y4ITZ4_PARDI</name>
<accession>A0A1Y4ITZ4</accession>
<dbReference type="Gene3D" id="3.40.50.2300">
    <property type="match status" value="1"/>
</dbReference>
<gene>
    <name evidence="4" type="ORF">B5F32_00660</name>
    <name evidence="3" type="ORF">GKD59_09830</name>
</gene>
<dbReference type="PRINTS" id="PR01590">
    <property type="entry name" value="HTHFIS"/>
</dbReference>
<dbReference type="InterPro" id="IPR009057">
    <property type="entry name" value="Homeodomain-like_sf"/>
</dbReference>
<dbReference type="GO" id="GO:0000160">
    <property type="term" value="P:phosphorelay signal transduction system"/>
    <property type="evidence" value="ECO:0007669"/>
    <property type="project" value="InterPro"/>
</dbReference>
<dbReference type="SMART" id="SM00448">
    <property type="entry name" value="REC"/>
    <property type="match status" value="1"/>
</dbReference>
<dbReference type="AlphaFoldDB" id="A0A1Y4ITZ4"/>
<evidence type="ECO:0000259" key="2">
    <source>
        <dbReference type="PROSITE" id="PS50110"/>
    </source>
</evidence>
<reference evidence="3 6" key="3">
    <citation type="journal article" date="2019" name="Nat. Med.">
        <title>A library of human gut bacterial isolates paired with longitudinal multiomics data enables mechanistic microbiome research.</title>
        <authorList>
            <person name="Poyet M."/>
            <person name="Groussin M."/>
            <person name="Gibbons S.M."/>
            <person name="Avila-Pacheco J."/>
            <person name="Jiang X."/>
            <person name="Kearney S.M."/>
            <person name="Perrotta A.R."/>
            <person name="Berdy B."/>
            <person name="Zhao S."/>
            <person name="Lieberman T.D."/>
            <person name="Swanson P.K."/>
            <person name="Smith M."/>
            <person name="Roesemann S."/>
            <person name="Alexander J.E."/>
            <person name="Rich S.A."/>
            <person name="Livny J."/>
            <person name="Vlamakis H."/>
            <person name="Clish C."/>
            <person name="Bullock K."/>
            <person name="Deik A."/>
            <person name="Scott J."/>
            <person name="Pierce K.A."/>
            <person name="Xavier R.J."/>
            <person name="Alm E.J."/>
        </authorList>
    </citation>
    <scope>NUCLEOTIDE SEQUENCE [LARGE SCALE GENOMIC DNA]</scope>
    <source>
        <strain evidence="3 6">BIOML-A41</strain>
    </source>
</reference>
<reference evidence="4" key="2">
    <citation type="journal article" date="2018" name="BMC Genomics">
        <title>Whole genome sequencing and function prediction of 133 gut anaerobes isolated from chicken caecum in pure cultures.</title>
        <authorList>
            <person name="Medvecky M."/>
            <person name="Cejkova D."/>
            <person name="Polansky O."/>
            <person name="Karasova D."/>
            <person name="Kubasova T."/>
            <person name="Cizek A."/>
            <person name="Rychlik I."/>
        </authorList>
    </citation>
    <scope>NUCLEOTIDE SEQUENCE</scope>
    <source>
        <strain evidence="4">An199</strain>
    </source>
</reference>
<dbReference type="CDD" id="cd00156">
    <property type="entry name" value="REC"/>
    <property type="match status" value="1"/>
</dbReference>
<dbReference type="Gene3D" id="1.10.10.60">
    <property type="entry name" value="Homeodomain-like"/>
    <property type="match status" value="1"/>
</dbReference>
<dbReference type="InterPro" id="IPR001789">
    <property type="entry name" value="Sig_transdc_resp-reg_receiver"/>
</dbReference>
<dbReference type="GO" id="GO:0043565">
    <property type="term" value="F:sequence-specific DNA binding"/>
    <property type="evidence" value="ECO:0007669"/>
    <property type="project" value="InterPro"/>
</dbReference>
<organism evidence="4 5">
    <name type="scientific">Parabacteroides distasonis</name>
    <dbReference type="NCBI Taxonomy" id="823"/>
    <lineage>
        <taxon>Bacteria</taxon>
        <taxon>Pseudomonadati</taxon>
        <taxon>Bacteroidota</taxon>
        <taxon>Bacteroidia</taxon>
        <taxon>Bacteroidales</taxon>
        <taxon>Tannerellaceae</taxon>
        <taxon>Parabacteroides</taxon>
    </lineage>
</organism>
<dbReference type="Pfam" id="PF02954">
    <property type="entry name" value="HTH_8"/>
    <property type="match status" value="1"/>
</dbReference>
<feature type="modified residue" description="4-aspartylphosphate" evidence="1">
    <location>
        <position position="54"/>
    </location>
</feature>
<evidence type="ECO:0000313" key="3">
    <source>
        <dbReference type="EMBL" id="MRY58199.1"/>
    </source>
</evidence>
<protein>
    <submittedName>
        <fullName evidence="3 4">Response regulator</fullName>
    </submittedName>
</protein>
<dbReference type="SUPFAM" id="SSF52172">
    <property type="entry name" value="CheY-like"/>
    <property type="match status" value="1"/>
</dbReference>
<sequence length="191" mass="21286">MRDAKIIVVDDNEAILRSLRTVLSHEFKTIVTVSSPVLLPALLRNGDVDLVLLDMNFGTGKQGGGEGLFWLDRILELKNPPAVILITAFGDIELAVSSLKKGATDFIVKPWDNENLIQALTHVLERRAESDESEISSVAESLVSHPCTLEDMERQFIAEVLKEKKGNLTLVAQQLDISRQTLYNKMRKYGL</sequence>
<dbReference type="Proteomes" id="UP000463337">
    <property type="component" value="Unassembled WGS sequence"/>
</dbReference>
<dbReference type="PANTHER" id="PTHR32071:SF113">
    <property type="entry name" value="ALGINATE BIOSYNTHESIS TRANSCRIPTIONAL REGULATORY PROTEIN ALGB"/>
    <property type="match status" value="1"/>
</dbReference>
<dbReference type="Pfam" id="PF00072">
    <property type="entry name" value="Response_reg"/>
    <property type="match status" value="1"/>
</dbReference>
<keyword evidence="1" id="KW-0597">Phosphoprotein</keyword>
<dbReference type="Proteomes" id="UP000195950">
    <property type="component" value="Unassembled WGS sequence"/>
</dbReference>
<feature type="domain" description="Response regulatory" evidence="2">
    <location>
        <begin position="5"/>
        <end position="124"/>
    </location>
</feature>
<dbReference type="PANTHER" id="PTHR32071">
    <property type="entry name" value="TRANSCRIPTIONAL REGULATORY PROTEIN"/>
    <property type="match status" value="1"/>
</dbReference>
<dbReference type="EMBL" id="WKLT01000007">
    <property type="protein sequence ID" value="MRY58199.1"/>
    <property type="molecule type" value="Genomic_DNA"/>
</dbReference>
<dbReference type="RefSeq" id="WP_022192499.1">
    <property type="nucleotide sequence ID" value="NZ_JADOZF010000108.1"/>
</dbReference>
<keyword evidence="4" id="KW-0238">DNA-binding</keyword>
<dbReference type="PROSITE" id="PS50110">
    <property type="entry name" value="RESPONSE_REGULATORY"/>
    <property type="match status" value="1"/>
</dbReference>
<reference evidence="5" key="1">
    <citation type="submission" date="2017-04" db="EMBL/GenBank/DDBJ databases">
        <title>Function of individual gut microbiota members based on whole genome sequencing of pure cultures obtained from chicken caecum.</title>
        <authorList>
            <person name="Medvecky M."/>
            <person name="Cejkova D."/>
            <person name="Polansky O."/>
            <person name="Karasova D."/>
            <person name="Kubasova T."/>
            <person name="Cizek A."/>
            <person name="Rychlik I."/>
        </authorList>
    </citation>
    <scope>NUCLEOTIDE SEQUENCE [LARGE SCALE GENOMIC DNA]</scope>
    <source>
        <strain evidence="5">An199</strain>
    </source>
</reference>
<evidence type="ECO:0000313" key="6">
    <source>
        <dbReference type="Proteomes" id="UP000463337"/>
    </source>
</evidence>
<evidence type="ECO:0000313" key="4">
    <source>
        <dbReference type="EMBL" id="OUP22946.1"/>
    </source>
</evidence>